<sequence length="386" mass="43338">MSSAAGLTSIIALLTASVIPGALASEQDLSPTNELTAYPLFKMQTYTSSTSQTPTSVAPSIMTLKRRAFCICCPSSPLNSLDIAMLKFLQALSVLSYGRPAKTVKLKANFVRLSEGMLVDVSSVSSASSLHKQPFFHIYWTACQDADEFKSTIKDSITDWMKKLRDRNIVDWMIIQVVAQEGNKPKLQLPRSTVFDKIKSDFGGKNNERESGNTICRIMAELGHQTTAVAAIFVQSSLGEEELSFVFEMLGLYEEALIQYDEIDALLTQLVINSKFKEPLDCIDVFMRDYKCFDGVLLAKSSQDFLRQLIKTQEASYIDLRNYLFSRQCILLFKLGRRAWEIAQRLLEFLHNLVHELAMDELKPGGYLSTGGFLGKLDLIPGRYRR</sequence>
<dbReference type="AlphaFoldDB" id="A0A2B4SXT7"/>
<evidence type="ECO:0000259" key="2">
    <source>
        <dbReference type="Pfam" id="PF23036"/>
    </source>
</evidence>
<dbReference type="STRING" id="50429.A0A2B4SXT7"/>
<dbReference type="GO" id="GO:0006891">
    <property type="term" value="P:intra-Golgi vesicle-mediated transport"/>
    <property type="evidence" value="ECO:0007669"/>
    <property type="project" value="TreeGrafter"/>
</dbReference>
<dbReference type="Pfam" id="PF23036">
    <property type="entry name" value="TRAPPC10_1st"/>
    <property type="match status" value="2"/>
</dbReference>
<dbReference type="InterPro" id="IPR056913">
    <property type="entry name" value="TRAPPC10/Trs130_N"/>
</dbReference>
<feature type="signal peptide" evidence="1">
    <location>
        <begin position="1"/>
        <end position="24"/>
    </location>
</feature>
<dbReference type="InterPro" id="IPR045126">
    <property type="entry name" value="TRAPPC10/Trs130"/>
</dbReference>
<accession>A0A2B4SXT7</accession>
<feature type="chain" id="PRO_5012089433" evidence="1">
    <location>
        <begin position="25"/>
        <end position="386"/>
    </location>
</feature>
<organism evidence="3 4">
    <name type="scientific">Stylophora pistillata</name>
    <name type="common">Smooth cauliflower coral</name>
    <dbReference type="NCBI Taxonomy" id="50429"/>
    <lineage>
        <taxon>Eukaryota</taxon>
        <taxon>Metazoa</taxon>
        <taxon>Cnidaria</taxon>
        <taxon>Anthozoa</taxon>
        <taxon>Hexacorallia</taxon>
        <taxon>Scleractinia</taxon>
        <taxon>Astrocoeniina</taxon>
        <taxon>Pocilloporidae</taxon>
        <taxon>Stylophora</taxon>
    </lineage>
</organism>
<dbReference type="OrthoDB" id="10256906at2759"/>
<feature type="domain" description="TRAPPC10/Trs130 N-terminal" evidence="2">
    <location>
        <begin position="96"/>
        <end position="209"/>
    </location>
</feature>
<name>A0A2B4SXT7_STYPI</name>
<dbReference type="PANTHER" id="PTHR13251:SF3">
    <property type="entry name" value="TRAFFICKING PROTEIN PARTICLE COMPLEX SUBUNIT 10"/>
    <property type="match status" value="1"/>
</dbReference>
<evidence type="ECO:0000313" key="4">
    <source>
        <dbReference type="Proteomes" id="UP000225706"/>
    </source>
</evidence>
<proteinExistence type="predicted"/>
<dbReference type="GO" id="GO:0034498">
    <property type="term" value="P:early endosome to Golgi transport"/>
    <property type="evidence" value="ECO:0007669"/>
    <property type="project" value="TreeGrafter"/>
</dbReference>
<dbReference type="Proteomes" id="UP000225706">
    <property type="component" value="Unassembled WGS sequence"/>
</dbReference>
<dbReference type="GO" id="GO:0005829">
    <property type="term" value="C:cytosol"/>
    <property type="evidence" value="ECO:0007669"/>
    <property type="project" value="GOC"/>
</dbReference>
<gene>
    <name evidence="3" type="primary">Trappc10</name>
    <name evidence="3" type="ORF">AWC38_SpisGene1407</name>
</gene>
<keyword evidence="1" id="KW-0732">Signal</keyword>
<keyword evidence="4" id="KW-1185">Reference proteome</keyword>
<evidence type="ECO:0000256" key="1">
    <source>
        <dbReference type="SAM" id="SignalP"/>
    </source>
</evidence>
<evidence type="ECO:0000313" key="3">
    <source>
        <dbReference type="EMBL" id="PFX33690.1"/>
    </source>
</evidence>
<protein>
    <submittedName>
        <fullName evidence="3">Trafficking protein particle complex subunit 10</fullName>
    </submittedName>
</protein>
<dbReference type="EMBL" id="LSMT01000009">
    <property type="protein sequence ID" value="PFX33690.1"/>
    <property type="molecule type" value="Genomic_DNA"/>
</dbReference>
<dbReference type="PANTHER" id="PTHR13251">
    <property type="entry name" value="EPILEPSY HOLOPROSENCEPHALY CANDIDATE 1/TMEM1"/>
    <property type="match status" value="1"/>
</dbReference>
<feature type="domain" description="TRAPPC10/Trs130 N-terminal" evidence="2">
    <location>
        <begin position="240"/>
        <end position="342"/>
    </location>
</feature>
<comment type="caution">
    <text evidence="3">The sequence shown here is derived from an EMBL/GenBank/DDBJ whole genome shotgun (WGS) entry which is preliminary data.</text>
</comment>
<dbReference type="GO" id="GO:1990071">
    <property type="term" value="C:TRAPPII protein complex"/>
    <property type="evidence" value="ECO:0007669"/>
    <property type="project" value="InterPro"/>
</dbReference>
<reference evidence="4" key="1">
    <citation type="journal article" date="2017" name="bioRxiv">
        <title>Comparative analysis of the genomes of Stylophora pistillata and Acropora digitifera provides evidence for extensive differences between species of corals.</title>
        <authorList>
            <person name="Voolstra C.R."/>
            <person name="Li Y."/>
            <person name="Liew Y.J."/>
            <person name="Baumgarten S."/>
            <person name="Zoccola D."/>
            <person name="Flot J.-F."/>
            <person name="Tambutte S."/>
            <person name="Allemand D."/>
            <person name="Aranda M."/>
        </authorList>
    </citation>
    <scope>NUCLEOTIDE SEQUENCE [LARGE SCALE GENOMIC DNA]</scope>
</reference>